<accession>A0ABX0YFM1</accession>
<organism evidence="3 4">
    <name type="scientific">Pseudomonas quercus</name>
    <dbReference type="NCBI Taxonomy" id="2722792"/>
    <lineage>
        <taxon>Bacteria</taxon>
        <taxon>Pseudomonadati</taxon>
        <taxon>Pseudomonadota</taxon>
        <taxon>Gammaproteobacteria</taxon>
        <taxon>Pseudomonadales</taxon>
        <taxon>Pseudomonadaceae</taxon>
        <taxon>Pseudomonas</taxon>
    </lineage>
</organism>
<dbReference type="RefSeq" id="WP_168084807.1">
    <property type="nucleotide sequence ID" value="NZ_JAAVJI010000009.1"/>
</dbReference>
<evidence type="ECO:0000256" key="1">
    <source>
        <dbReference type="SAM" id="Coils"/>
    </source>
</evidence>
<keyword evidence="1" id="KW-0175">Coiled coil</keyword>
<evidence type="ECO:0000256" key="2">
    <source>
        <dbReference type="SAM" id="SignalP"/>
    </source>
</evidence>
<proteinExistence type="predicted"/>
<feature type="coiled-coil region" evidence="1">
    <location>
        <begin position="259"/>
        <end position="286"/>
    </location>
</feature>
<keyword evidence="4" id="KW-1185">Reference proteome</keyword>
<gene>
    <name evidence="3" type="ORF">HBH25_15315</name>
</gene>
<name>A0ABX0YFM1_9PSED</name>
<protein>
    <recommendedName>
        <fullName evidence="5">Lipoprotein</fullName>
    </recommendedName>
</protein>
<feature type="signal peptide" evidence="2">
    <location>
        <begin position="1"/>
        <end position="22"/>
    </location>
</feature>
<evidence type="ECO:0008006" key="5">
    <source>
        <dbReference type="Google" id="ProtNLM"/>
    </source>
</evidence>
<evidence type="ECO:0000313" key="4">
    <source>
        <dbReference type="Proteomes" id="UP000746535"/>
    </source>
</evidence>
<dbReference type="InterPro" id="IPR016875">
    <property type="entry name" value="UCP028200"/>
</dbReference>
<dbReference type="Pfam" id="PF19795">
    <property type="entry name" value="DUF6279"/>
    <property type="match status" value="1"/>
</dbReference>
<evidence type="ECO:0000313" key="3">
    <source>
        <dbReference type="EMBL" id="NJP02218.1"/>
    </source>
</evidence>
<sequence>MRSSAVRHVVMLLTGVALLACAACTRMDLAYRNLDTLIPWSLDDYLDMNRGQKAWFDKQLEDHLRWHCQTQLPGYLPWLDRLQAQVATQHVNDGDLQTLTQEGEQAAQDIARQITPSVVQLLKNLDDNQVAELREAFAKDIAKRRNEQVSPSMAQQAQDRTERMGKRLQPWLGDINAEQQAAIERWSASLGNHNQVAVEARSRWQQALLSALVQRDGPGFDSKVTQLLQHRDTLWTEAYRTDRAHSQAAARELTIAVMNASDARQRQTLTQQLQALRDRFAALRCLRKR</sequence>
<comment type="caution">
    <text evidence="3">The sequence shown here is derived from an EMBL/GenBank/DDBJ whole genome shotgun (WGS) entry which is preliminary data.</text>
</comment>
<reference evidence="3 4" key="1">
    <citation type="submission" date="2020-03" db="EMBL/GenBank/DDBJ databases">
        <authorList>
            <person name="Wang L."/>
            <person name="He N."/>
            <person name="Li Y."/>
            <person name="Fang Y."/>
            <person name="Zhang F."/>
        </authorList>
    </citation>
    <scope>NUCLEOTIDE SEQUENCE [LARGE SCALE GENOMIC DNA]</scope>
    <source>
        <strain evidence="4">hsmgli-8</strain>
    </source>
</reference>
<dbReference type="Proteomes" id="UP000746535">
    <property type="component" value="Unassembled WGS sequence"/>
</dbReference>
<dbReference type="EMBL" id="JAAVJI010000009">
    <property type="protein sequence ID" value="NJP02218.1"/>
    <property type="molecule type" value="Genomic_DNA"/>
</dbReference>
<dbReference type="PROSITE" id="PS51257">
    <property type="entry name" value="PROKAR_LIPOPROTEIN"/>
    <property type="match status" value="1"/>
</dbReference>
<feature type="chain" id="PRO_5045067196" description="Lipoprotein" evidence="2">
    <location>
        <begin position="23"/>
        <end position="289"/>
    </location>
</feature>
<dbReference type="PIRSF" id="PIRSF028200">
    <property type="entry name" value="UCP028200"/>
    <property type="match status" value="1"/>
</dbReference>
<keyword evidence="2" id="KW-0732">Signal</keyword>